<dbReference type="Gene3D" id="1.10.150.240">
    <property type="entry name" value="Putative phosphatase, domain 2"/>
    <property type="match status" value="1"/>
</dbReference>
<dbReference type="STRING" id="310297.BHV76_05230"/>
<dbReference type="AlphaFoldDB" id="A0A3E4WIZ9"/>
<keyword evidence="1 3" id="KW-0378">Hydrolase</keyword>
<sequence>MSKLTDVKGVIFDYGGTIDTNSRHWAEVLWSKYEEFQVPVDKASFREAYVHGERTLARVPLVKPEHNFHDVLRIKTDIQMKYLVEQGKLDGEEARREDYAGKVADSCYRYVLDVLEHTRPVVKSLSERYKLVLVSNFYGNIQTILKDFGLFDFFAGIIESSVVGVRKPDPAIYRLGVEAMGLPAGNVLVVGDSFSKDVVPAKAVGCKVAWLKGEGWGNEEIDETLPDVIITDLPELLSYV</sequence>
<dbReference type="Proteomes" id="UP000260862">
    <property type="component" value="Unassembled WGS sequence"/>
</dbReference>
<dbReference type="SFLD" id="SFLDS00003">
    <property type="entry name" value="Haloacid_Dehalogenase"/>
    <property type="match status" value="1"/>
</dbReference>
<organism evidence="3 4">
    <name type="scientific">Phocaeicola plebeius</name>
    <dbReference type="NCBI Taxonomy" id="310297"/>
    <lineage>
        <taxon>Bacteria</taxon>
        <taxon>Pseudomonadati</taxon>
        <taxon>Bacteroidota</taxon>
        <taxon>Bacteroidia</taxon>
        <taxon>Bacteroidales</taxon>
        <taxon>Bacteroidaceae</taxon>
        <taxon>Phocaeicola</taxon>
    </lineage>
</organism>
<dbReference type="Proteomes" id="UP000260780">
    <property type="component" value="Unassembled WGS sequence"/>
</dbReference>
<comment type="caution">
    <text evidence="3">The sequence shown here is derived from an EMBL/GenBank/DDBJ whole genome shotgun (WGS) entry which is preliminary data.</text>
</comment>
<dbReference type="Gene3D" id="3.40.50.1000">
    <property type="entry name" value="HAD superfamily/HAD-like"/>
    <property type="match status" value="1"/>
</dbReference>
<dbReference type="InterPro" id="IPR023214">
    <property type="entry name" value="HAD_sf"/>
</dbReference>
<dbReference type="NCBIfam" id="TIGR01549">
    <property type="entry name" value="HAD-SF-IA-v1"/>
    <property type="match status" value="1"/>
</dbReference>
<dbReference type="PRINTS" id="PR00413">
    <property type="entry name" value="HADHALOGNASE"/>
</dbReference>
<dbReference type="RefSeq" id="WP_117672815.1">
    <property type="nucleotide sequence ID" value="NZ_CABOGR010000015.1"/>
</dbReference>
<name>A0A3E4WIZ9_9BACT</name>
<dbReference type="GO" id="GO:0016787">
    <property type="term" value="F:hydrolase activity"/>
    <property type="evidence" value="ECO:0007669"/>
    <property type="project" value="UniProtKB-KW"/>
</dbReference>
<dbReference type="SUPFAM" id="SSF56784">
    <property type="entry name" value="HAD-like"/>
    <property type="match status" value="1"/>
</dbReference>
<dbReference type="Pfam" id="PF00702">
    <property type="entry name" value="Hydrolase"/>
    <property type="match status" value="1"/>
</dbReference>
<gene>
    <name evidence="3" type="ORF">DXC17_02670</name>
    <name evidence="2" type="ORF">DXD04_09220</name>
</gene>
<dbReference type="EMBL" id="QSTF01000004">
    <property type="protein sequence ID" value="RGM42231.1"/>
    <property type="molecule type" value="Genomic_DNA"/>
</dbReference>
<dbReference type="InterPro" id="IPR051540">
    <property type="entry name" value="S-2-haloacid_dehalogenase"/>
</dbReference>
<evidence type="ECO:0000313" key="5">
    <source>
        <dbReference type="Proteomes" id="UP000260862"/>
    </source>
</evidence>
<evidence type="ECO:0000256" key="1">
    <source>
        <dbReference type="ARBA" id="ARBA00022801"/>
    </source>
</evidence>
<dbReference type="InterPro" id="IPR023198">
    <property type="entry name" value="PGP-like_dom2"/>
</dbReference>
<proteinExistence type="predicted"/>
<evidence type="ECO:0000313" key="2">
    <source>
        <dbReference type="EMBL" id="RGK55774.1"/>
    </source>
</evidence>
<evidence type="ECO:0000313" key="4">
    <source>
        <dbReference type="Proteomes" id="UP000260780"/>
    </source>
</evidence>
<dbReference type="PANTHER" id="PTHR43316:SF3">
    <property type="entry name" value="HALOACID DEHALOGENASE, TYPE II (AFU_ORTHOLOGUE AFUA_2G07750)-RELATED"/>
    <property type="match status" value="1"/>
</dbReference>
<accession>A0A3E4WIZ9</accession>
<dbReference type="EMBL" id="QSQT01000015">
    <property type="protein sequence ID" value="RGK55774.1"/>
    <property type="molecule type" value="Genomic_DNA"/>
</dbReference>
<dbReference type="InterPro" id="IPR006439">
    <property type="entry name" value="HAD-SF_hydro_IA"/>
</dbReference>
<reference evidence="4 5" key="1">
    <citation type="submission" date="2018-08" db="EMBL/GenBank/DDBJ databases">
        <title>A genome reference for cultivated species of the human gut microbiota.</title>
        <authorList>
            <person name="Zou Y."/>
            <person name="Xue W."/>
            <person name="Luo G."/>
        </authorList>
    </citation>
    <scope>NUCLEOTIDE SEQUENCE [LARGE SCALE GENOMIC DNA]</scope>
    <source>
        <strain evidence="3 4">OM08-14</strain>
        <strain evidence="2 5">TF10-3AC</strain>
    </source>
</reference>
<protein>
    <submittedName>
        <fullName evidence="3">HAD family hydrolase</fullName>
    </submittedName>
</protein>
<evidence type="ECO:0000313" key="3">
    <source>
        <dbReference type="EMBL" id="RGM42231.1"/>
    </source>
</evidence>
<dbReference type="SFLD" id="SFLDG01129">
    <property type="entry name" value="C1.5:_HAD__Beta-PGM__Phosphata"/>
    <property type="match status" value="1"/>
</dbReference>
<dbReference type="PANTHER" id="PTHR43316">
    <property type="entry name" value="HYDROLASE, HALOACID DELAHOGENASE-RELATED"/>
    <property type="match status" value="1"/>
</dbReference>
<keyword evidence="5" id="KW-1185">Reference proteome</keyword>
<dbReference type="InterPro" id="IPR036412">
    <property type="entry name" value="HAD-like_sf"/>
</dbReference>
<dbReference type="NCBIfam" id="TIGR01509">
    <property type="entry name" value="HAD-SF-IA-v3"/>
    <property type="match status" value="1"/>
</dbReference>